<gene>
    <name evidence="2" type="ORF">G6034_14835</name>
</gene>
<dbReference type="InterPro" id="IPR052934">
    <property type="entry name" value="Methyl-DNA_Rec/Restrict_Enz"/>
</dbReference>
<dbReference type="InterPro" id="IPR011704">
    <property type="entry name" value="ATPase_dyneun-rel_AAA"/>
</dbReference>
<comment type="caution">
    <text evidence="2">The sequence shown here is derived from an EMBL/GenBank/DDBJ whole genome shotgun (WGS) entry which is preliminary data.</text>
</comment>
<protein>
    <submittedName>
        <fullName evidence="2">AAA domain-containing protein</fullName>
    </submittedName>
</protein>
<dbReference type="InterPro" id="IPR003593">
    <property type="entry name" value="AAA+_ATPase"/>
</dbReference>
<evidence type="ECO:0000313" key="3">
    <source>
        <dbReference type="Proteomes" id="UP000543556"/>
    </source>
</evidence>
<name>A0A7Y7IIK2_9MICC</name>
<organism evidence="2 3">
    <name type="scientific">Arthrobacter wenxiniae</name>
    <dbReference type="NCBI Taxonomy" id="2713570"/>
    <lineage>
        <taxon>Bacteria</taxon>
        <taxon>Bacillati</taxon>
        <taxon>Actinomycetota</taxon>
        <taxon>Actinomycetes</taxon>
        <taxon>Micrococcales</taxon>
        <taxon>Micrococcaceae</taxon>
        <taxon>Arthrobacter</taxon>
    </lineage>
</organism>
<dbReference type="CDD" id="cd00009">
    <property type="entry name" value="AAA"/>
    <property type="match status" value="1"/>
</dbReference>
<keyword evidence="3" id="KW-1185">Reference proteome</keyword>
<dbReference type="EMBL" id="JAAMFM010000025">
    <property type="protein sequence ID" value="NVM96153.1"/>
    <property type="molecule type" value="Genomic_DNA"/>
</dbReference>
<evidence type="ECO:0000259" key="1">
    <source>
        <dbReference type="SMART" id="SM00382"/>
    </source>
</evidence>
<accession>A0A7Y7IIK2</accession>
<evidence type="ECO:0000313" key="2">
    <source>
        <dbReference type="EMBL" id="NVM96153.1"/>
    </source>
</evidence>
<dbReference type="PANTHER" id="PTHR37291:SF1">
    <property type="entry name" value="TYPE IV METHYL-DIRECTED RESTRICTION ENZYME ECOKMCRB SUBUNIT"/>
    <property type="match status" value="1"/>
</dbReference>
<dbReference type="Proteomes" id="UP000543556">
    <property type="component" value="Unassembled WGS sequence"/>
</dbReference>
<proteinExistence type="predicted"/>
<dbReference type="Gene3D" id="3.40.50.300">
    <property type="entry name" value="P-loop containing nucleotide triphosphate hydrolases"/>
    <property type="match status" value="1"/>
</dbReference>
<dbReference type="GO" id="GO:0016887">
    <property type="term" value="F:ATP hydrolysis activity"/>
    <property type="evidence" value="ECO:0007669"/>
    <property type="project" value="InterPro"/>
</dbReference>
<feature type="domain" description="AAA+ ATPase" evidence="1">
    <location>
        <begin position="459"/>
        <end position="624"/>
    </location>
</feature>
<sequence length="722" mass="81718">MVDVGSQVQGNYWFVGAYFNDRNPQDQTERFLADGVWENGFDDQLLDTVKSMQAGDKIAIKSTYVRKRDLPFDNHENLVSTMAIKAVGTVTRNHGDGHFVDVDWEPLDAPREWYFYTGRSTIWQVKPKNWLSEGLIRFAFQNEPQHLDRFRNDPAWSARFGDADLTLKYDFAWTTFYEEFATELLKFKDNRTALLEILSDLQQKHGVLSYLTDKNSEGASQSLTDICPFTVLATFNRGITSLKRTALAGDWAKALGVSTPAPVSFDGIPLVNNMNSWFFQYSSDQGRDDIETLWNVFEAALDLAKNPDEHERIKFVEAYDAARVLPQVKTKLSMGLFWSRPWHFLPLDGQSRSYLKSELMLDGNLQNADGPKYLATIDLLSAKFDDAEYAVHSFPELSWTAFLTPGASPAESTTGSLDEEIVEQASVVPLATYNVDDIVEDGCFLLPTELQEMLDRWRNKKNLILQGPPGTGKTWLARRLAHALIGTKDLRSAIRAVQFHPNASYEDFVRGWRPGPEGQLALVDGPFLEMVERANAAPDVPHVLLIEEINRGNPVQIFGELLTLIEAGKRSPREALHLAYPRSSDETVHVPSNLYIIGTMNLADRSLAIMDLAFRRRFGFVSLEPAVNDRWADWVHSNFNVSMSELKDIQLRFASLNQTISDDPNLGTQFMLGHSFITPTSEINSFRNWFEAVVATEIGPTLDEYWFDNPEKAHSLCQELLS</sequence>
<dbReference type="PANTHER" id="PTHR37291">
    <property type="entry name" value="5-METHYLCYTOSINE-SPECIFIC RESTRICTION ENZYME B"/>
    <property type="match status" value="1"/>
</dbReference>
<dbReference type="RefSeq" id="WP_176635878.1">
    <property type="nucleotide sequence ID" value="NZ_JAAMFM010000025.1"/>
</dbReference>
<dbReference type="Pfam" id="PF07728">
    <property type="entry name" value="AAA_5"/>
    <property type="match status" value="1"/>
</dbReference>
<dbReference type="InterPro" id="IPR027417">
    <property type="entry name" value="P-loop_NTPase"/>
</dbReference>
<dbReference type="SUPFAM" id="SSF52540">
    <property type="entry name" value="P-loop containing nucleoside triphosphate hydrolases"/>
    <property type="match status" value="1"/>
</dbReference>
<reference evidence="2 3" key="1">
    <citation type="submission" date="2020-02" db="EMBL/GenBank/DDBJ databases">
        <title>Genome sequence of strain AETb3-4.</title>
        <authorList>
            <person name="Gao J."/>
            <person name="Zhang X."/>
        </authorList>
    </citation>
    <scope>NUCLEOTIDE SEQUENCE [LARGE SCALE GENOMIC DNA]</scope>
    <source>
        <strain evidence="2 3">AETb3-4</strain>
    </source>
</reference>
<dbReference type="SMART" id="SM00382">
    <property type="entry name" value="AAA"/>
    <property type="match status" value="1"/>
</dbReference>
<dbReference type="GO" id="GO:0005524">
    <property type="term" value="F:ATP binding"/>
    <property type="evidence" value="ECO:0007669"/>
    <property type="project" value="InterPro"/>
</dbReference>
<dbReference type="AlphaFoldDB" id="A0A7Y7IIK2"/>